<evidence type="ECO:0000256" key="9">
    <source>
        <dbReference type="ARBA" id="ARBA00023136"/>
    </source>
</evidence>
<evidence type="ECO:0000256" key="2">
    <source>
        <dbReference type="ARBA" id="ARBA00006003"/>
    </source>
</evidence>
<protein>
    <submittedName>
        <fullName evidence="11">ST8SIA1 protein</fullName>
    </submittedName>
</protein>
<keyword evidence="10" id="KW-0325">Glycoprotein</keyword>
<dbReference type="GO" id="GO:0008373">
    <property type="term" value="F:sialyltransferase activity"/>
    <property type="evidence" value="ECO:0007669"/>
    <property type="project" value="InterPro"/>
</dbReference>
<keyword evidence="6" id="KW-0735">Signal-anchor</keyword>
<keyword evidence="12" id="KW-1185">Reference proteome</keyword>
<sequence>MFTARHHQKYRRLGDRCSNILATRLRLGWCPTLPPEDVPVVRHPRQSHTFSFTAPHTCTKWHDSHLPQLCIVWPHVVKTAVTRRQKDLRNNKEWEKVQQVPTEKPTWSYNKTAADGFRKELEDICNTKDDFIVTKKNFPVGSVIQYDAERHSRLNVTNDVWERFPQSSPFGHMKHSRCSVVGNSGILKNSNCGKEIDAANFVFRTDRKIRHLKETYYNSKVKSLKKDNAAKWHKEIKSMINASRNEPVIHIDGFDPTDKRGIANAINKSLGAVIQSLPAIDAASLPAYLPSFPAPHVQPWDVYKELLNVKTRKAAGPDGIPGKIIKEFAYELSKPFTDILNTSLQQGSVPDEWKCAIVVPIPKTKPPVLTELRPISLTSLLAKVAERFVSQWVLSDITPEIDAQQFGFIRERGQLFLGPYEGSRGARVEPGRAEETAGVILPLAEA</sequence>
<organism evidence="11 12">
    <name type="scientific">Branchiostoma lanceolatum</name>
    <name type="common">Common lancelet</name>
    <name type="synonym">Amphioxus lanceolatum</name>
    <dbReference type="NCBI Taxonomy" id="7740"/>
    <lineage>
        <taxon>Eukaryota</taxon>
        <taxon>Metazoa</taxon>
        <taxon>Chordata</taxon>
        <taxon>Cephalochordata</taxon>
        <taxon>Leptocardii</taxon>
        <taxon>Amphioxiformes</taxon>
        <taxon>Branchiostomatidae</taxon>
        <taxon>Branchiostoma</taxon>
    </lineage>
</organism>
<dbReference type="OrthoDB" id="10037236at2759"/>
<evidence type="ECO:0000256" key="6">
    <source>
        <dbReference type="ARBA" id="ARBA00022968"/>
    </source>
</evidence>
<keyword evidence="8" id="KW-0333">Golgi apparatus</keyword>
<evidence type="ECO:0000256" key="1">
    <source>
        <dbReference type="ARBA" id="ARBA00004323"/>
    </source>
</evidence>
<dbReference type="InterPro" id="IPR038578">
    <property type="entry name" value="GT29-like_sf"/>
</dbReference>
<dbReference type="Proteomes" id="UP000838412">
    <property type="component" value="Chromosome 14"/>
</dbReference>
<comment type="similarity">
    <text evidence="2">Belongs to the glycosyltransferase 29 family.</text>
</comment>
<comment type="subcellular location">
    <subcellularLocation>
        <location evidence="1">Golgi apparatus membrane</location>
        <topology evidence="1">Single-pass type II membrane protein</topology>
    </subcellularLocation>
</comment>
<dbReference type="InterPro" id="IPR001675">
    <property type="entry name" value="Glyco_trans_29"/>
</dbReference>
<dbReference type="EMBL" id="OV696699">
    <property type="protein sequence ID" value="CAH1244294.1"/>
    <property type="molecule type" value="Genomic_DNA"/>
</dbReference>
<evidence type="ECO:0000256" key="4">
    <source>
        <dbReference type="ARBA" id="ARBA00022679"/>
    </source>
</evidence>
<keyword evidence="4" id="KW-0808">Transferase</keyword>
<keyword evidence="9" id="KW-0472">Membrane</keyword>
<name>A0A8K0ED72_BRALA</name>
<gene>
    <name evidence="11" type="primary">ST8SIA1</name>
    <name evidence="11" type="ORF">BLAG_LOCUS6963</name>
</gene>
<evidence type="ECO:0000256" key="7">
    <source>
        <dbReference type="ARBA" id="ARBA00022989"/>
    </source>
</evidence>
<evidence type="ECO:0000256" key="10">
    <source>
        <dbReference type="ARBA" id="ARBA00023180"/>
    </source>
</evidence>
<evidence type="ECO:0000256" key="8">
    <source>
        <dbReference type="ARBA" id="ARBA00023034"/>
    </source>
</evidence>
<dbReference type="Gene3D" id="3.90.1480.20">
    <property type="entry name" value="Glycosyl transferase family 29"/>
    <property type="match status" value="1"/>
</dbReference>
<dbReference type="PANTHER" id="PTHR47510">
    <property type="entry name" value="REVERSE TRANSCRIPTASE DOMAIN-CONTAINING PROTEIN"/>
    <property type="match status" value="1"/>
</dbReference>
<dbReference type="GO" id="GO:0000139">
    <property type="term" value="C:Golgi membrane"/>
    <property type="evidence" value="ECO:0007669"/>
    <property type="project" value="UniProtKB-SubCell"/>
</dbReference>
<keyword evidence="3" id="KW-0328">Glycosyltransferase</keyword>
<dbReference type="Pfam" id="PF00777">
    <property type="entry name" value="Glyco_transf_29"/>
    <property type="match status" value="1"/>
</dbReference>
<keyword evidence="5" id="KW-0812">Transmembrane</keyword>
<accession>A0A8K0ED72</accession>
<dbReference type="AlphaFoldDB" id="A0A8K0ED72"/>
<evidence type="ECO:0000313" key="11">
    <source>
        <dbReference type="EMBL" id="CAH1244294.1"/>
    </source>
</evidence>
<keyword evidence="7" id="KW-1133">Transmembrane helix</keyword>
<dbReference type="PANTHER" id="PTHR47510:SF3">
    <property type="entry name" value="ENDO_EXONUCLEASE_PHOSPHATASE DOMAIN-CONTAINING PROTEIN"/>
    <property type="match status" value="1"/>
</dbReference>
<evidence type="ECO:0000313" key="12">
    <source>
        <dbReference type="Proteomes" id="UP000838412"/>
    </source>
</evidence>
<evidence type="ECO:0000256" key="3">
    <source>
        <dbReference type="ARBA" id="ARBA00022676"/>
    </source>
</evidence>
<evidence type="ECO:0000256" key="5">
    <source>
        <dbReference type="ARBA" id="ARBA00022692"/>
    </source>
</evidence>
<proteinExistence type="inferred from homology"/>
<reference evidence="11" key="1">
    <citation type="submission" date="2022-01" db="EMBL/GenBank/DDBJ databases">
        <authorList>
            <person name="Braso-Vives M."/>
        </authorList>
    </citation>
    <scope>NUCLEOTIDE SEQUENCE</scope>
</reference>